<name>A0A6N2SZQ1_BLAHA</name>
<sequence>MSKYCFGIDVGGTTIKCALFLNDGTILDKWEIKTNTDNGGERILPDIADGIEAKLKEKKIDKAEVEGIGIGLPGPIEENGEIACAVNLHWGRKNIEKELNELTGMAVKAGNDANVAALGEMWRGGGKGAKNLIMATLGTGVGGGIIVNERIVTGAHGAGGEIGHALVNPHETIPCNCGNKGCLEQYASATGIARLAREALEASQKASVLRGKERVTAKDVFDAYKEQDELAGEIVEKFARYLGHALAIFASVSDPDVIVIGGGVSKAGEVLVDCVQKQYEKFAFSACKKTPIKLAILGNDAGICGAAKLILSR</sequence>
<gene>
    <name evidence="9" type="primary">glcK</name>
    <name evidence="9" type="ORF">BHLFYP23_02309</name>
</gene>
<evidence type="ECO:0000256" key="1">
    <source>
        <dbReference type="ARBA" id="ARBA00006479"/>
    </source>
</evidence>
<keyword evidence="4 9" id="KW-0808">Transferase</keyword>
<evidence type="ECO:0000256" key="4">
    <source>
        <dbReference type="ARBA" id="ARBA00022679"/>
    </source>
</evidence>
<protein>
    <recommendedName>
        <fullName evidence="3">Glucokinase</fullName>
        <ecNumber evidence="2">2.7.1.2</ecNumber>
    </recommendedName>
    <alternativeName>
        <fullName evidence="8">Glucose kinase</fullName>
    </alternativeName>
</protein>
<dbReference type="PANTHER" id="PTHR18964:SF149">
    <property type="entry name" value="BIFUNCTIONAL UDP-N-ACETYLGLUCOSAMINE 2-EPIMERASE_N-ACETYLMANNOSAMINE KINASE"/>
    <property type="match status" value="1"/>
</dbReference>
<dbReference type="GO" id="GO:0005524">
    <property type="term" value="F:ATP binding"/>
    <property type="evidence" value="ECO:0007669"/>
    <property type="project" value="UniProtKB-KW"/>
</dbReference>
<evidence type="ECO:0000256" key="5">
    <source>
        <dbReference type="ARBA" id="ARBA00022741"/>
    </source>
</evidence>
<dbReference type="Gene3D" id="3.30.420.40">
    <property type="match status" value="2"/>
</dbReference>
<evidence type="ECO:0000256" key="8">
    <source>
        <dbReference type="ARBA" id="ARBA00032386"/>
    </source>
</evidence>
<accession>A0A6N2SZQ1</accession>
<dbReference type="GO" id="GO:0006096">
    <property type="term" value="P:glycolytic process"/>
    <property type="evidence" value="ECO:0007669"/>
    <property type="project" value="InterPro"/>
</dbReference>
<dbReference type="NCBIfam" id="TIGR00744">
    <property type="entry name" value="ROK_glcA_fam"/>
    <property type="match status" value="1"/>
</dbReference>
<dbReference type="EC" id="2.7.1.2" evidence="2"/>
<dbReference type="GO" id="GO:0004340">
    <property type="term" value="F:glucokinase activity"/>
    <property type="evidence" value="ECO:0007669"/>
    <property type="project" value="UniProtKB-EC"/>
</dbReference>
<evidence type="ECO:0000256" key="2">
    <source>
        <dbReference type="ARBA" id="ARBA00012323"/>
    </source>
</evidence>
<dbReference type="PROSITE" id="PS01125">
    <property type="entry name" value="ROK"/>
    <property type="match status" value="1"/>
</dbReference>
<organism evidence="9">
    <name type="scientific">Blautia hansenii</name>
    <name type="common">Ruminococcus hansenii</name>
    <dbReference type="NCBI Taxonomy" id="1322"/>
    <lineage>
        <taxon>Bacteria</taxon>
        <taxon>Bacillati</taxon>
        <taxon>Bacillota</taxon>
        <taxon>Clostridia</taxon>
        <taxon>Lachnospirales</taxon>
        <taxon>Lachnospiraceae</taxon>
        <taxon>Blautia</taxon>
    </lineage>
</organism>
<evidence type="ECO:0000256" key="7">
    <source>
        <dbReference type="ARBA" id="ARBA00022840"/>
    </source>
</evidence>
<keyword evidence="5" id="KW-0547">Nucleotide-binding</keyword>
<dbReference type="InterPro" id="IPR004654">
    <property type="entry name" value="ROK_glcA"/>
</dbReference>
<evidence type="ECO:0000313" key="9">
    <source>
        <dbReference type="EMBL" id="VYS97681.1"/>
    </source>
</evidence>
<dbReference type="InterPro" id="IPR049874">
    <property type="entry name" value="ROK_cs"/>
</dbReference>
<dbReference type="InterPro" id="IPR000600">
    <property type="entry name" value="ROK"/>
</dbReference>
<keyword evidence="6 9" id="KW-0418">Kinase</keyword>
<dbReference type="Pfam" id="PF00480">
    <property type="entry name" value="ROK"/>
    <property type="match status" value="1"/>
</dbReference>
<dbReference type="PANTHER" id="PTHR18964">
    <property type="entry name" value="ROK (REPRESSOR, ORF, KINASE) FAMILY"/>
    <property type="match status" value="1"/>
</dbReference>
<dbReference type="InterPro" id="IPR043129">
    <property type="entry name" value="ATPase_NBD"/>
</dbReference>
<reference evidence="9" key="1">
    <citation type="submission" date="2019-11" db="EMBL/GenBank/DDBJ databases">
        <authorList>
            <person name="Feng L."/>
        </authorList>
    </citation>
    <scope>NUCLEOTIDE SEQUENCE</scope>
    <source>
        <strain evidence="9">BhanseniiLFYP23</strain>
    </source>
</reference>
<evidence type="ECO:0000256" key="3">
    <source>
        <dbReference type="ARBA" id="ARBA00014701"/>
    </source>
</evidence>
<dbReference type="EMBL" id="CACRSY010000009">
    <property type="protein sequence ID" value="VYS97681.1"/>
    <property type="molecule type" value="Genomic_DNA"/>
</dbReference>
<keyword evidence="7" id="KW-0067">ATP-binding</keyword>
<evidence type="ECO:0000256" key="6">
    <source>
        <dbReference type="ARBA" id="ARBA00022777"/>
    </source>
</evidence>
<comment type="similarity">
    <text evidence="1">Belongs to the ROK (NagC/XylR) family.</text>
</comment>
<dbReference type="AlphaFoldDB" id="A0A6N2SZQ1"/>
<proteinExistence type="inferred from homology"/>
<dbReference type="RefSeq" id="WP_009247065.1">
    <property type="nucleotide sequence ID" value="NZ_CACRSY010000009.1"/>
</dbReference>
<dbReference type="GO" id="GO:0005737">
    <property type="term" value="C:cytoplasm"/>
    <property type="evidence" value="ECO:0007669"/>
    <property type="project" value="InterPro"/>
</dbReference>
<dbReference type="SUPFAM" id="SSF53067">
    <property type="entry name" value="Actin-like ATPase domain"/>
    <property type="match status" value="1"/>
</dbReference>